<organism evidence="1 2">
    <name type="scientific">Thermococcus barophilus</name>
    <dbReference type="NCBI Taxonomy" id="55802"/>
    <lineage>
        <taxon>Archaea</taxon>
        <taxon>Methanobacteriati</taxon>
        <taxon>Methanobacteriota</taxon>
        <taxon>Thermococci</taxon>
        <taxon>Thermococcales</taxon>
        <taxon>Thermococcaceae</taxon>
        <taxon>Thermococcus</taxon>
    </lineage>
</organism>
<name>A0A0S1XC49_THEBA</name>
<dbReference type="Proteomes" id="UP000066042">
    <property type="component" value="Chromosome"/>
</dbReference>
<evidence type="ECO:0000313" key="1">
    <source>
        <dbReference type="EMBL" id="ALM75321.1"/>
    </source>
</evidence>
<sequence length="206" mass="23741">MPVKFKGKAFGDMVRIEFEILRLSELKIDDLRDFDVDNLKIELRSTSSGLKIIGIWEGEIEKAGEGIKKALEESYKLKERILRKMKAKVDSIRATMKRLGFKEEIVGYGSMIRFTKKVGNYEIVVLTSSKDDIVRVEVYGNDKKIIGPEVESLFEDVDIEELEVYDLEEDGREERLVINLELPRGEEKPEAKIIEAIRLIENLLMT</sequence>
<dbReference type="PATRIC" id="fig|55802.8.peg.1382"/>
<evidence type="ECO:0000313" key="2">
    <source>
        <dbReference type="Proteomes" id="UP000066042"/>
    </source>
</evidence>
<dbReference type="AlphaFoldDB" id="A0A0S1XC49"/>
<gene>
    <name evidence="1" type="ORF">TBCH5v1_1404</name>
</gene>
<dbReference type="EMBL" id="CP013050">
    <property type="protein sequence ID" value="ALM75321.1"/>
    <property type="molecule type" value="Genomic_DNA"/>
</dbReference>
<dbReference type="STRING" id="55802.TBCH5v1_1404"/>
<accession>A0A0S1XC49</accession>
<proteinExistence type="predicted"/>
<protein>
    <submittedName>
        <fullName evidence="1">Uncharacterized protein</fullName>
    </submittedName>
</protein>
<reference evidence="1 2" key="1">
    <citation type="journal article" date="2016" name="Genome Announc.">
        <title>Complete genome sequence of the hyperthermophilic and piezophilic archaeon Thermococcus barophilus Ch5, capable of growth at the expense of hydrogenogenesis from carbon monoxide and formate.</title>
        <authorList>
            <person name="Oger P."/>
            <person name="Sokolova T.G."/>
            <person name="Kozhevnikova D.A."/>
            <person name="Taranov E.A."/>
            <person name="Vannier P."/>
            <person name="Lee H.S."/>
            <person name="Kwon K.K."/>
            <person name="Kang S.G."/>
            <person name="Lee J.H."/>
            <person name="Bonch-Osmolovskaya E.A."/>
            <person name="Lebedinsky A.V."/>
        </authorList>
    </citation>
    <scope>NUCLEOTIDE SEQUENCE [LARGE SCALE GENOMIC DNA]</scope>
    <source>
        <strain evidence="2">Ch5</strain>
    </source>
</reference>